<name>A0ABY1BJ43_9PSED</name>
<organism evidence="1 2">
    <name type="scientific">Pseudomonas cuatrocienegasensis</name>
    <dbReference type="NCBI Taxonomy" id="543360"/>
    <lineage>
        <taxon>Bacteria</taxon>
        <taxon>Pseudomonadati</taxon>
        <taxon>Pseudomonadota</taxon>
        <taxon>Gammaproteobacteria</taxon>
        <taxon>Pseudomonadales</taxon>
        <taxon>Pseudomonadaceae</taxon>
        <taxon>Pseudomonas</taxon>
    </lineage>
</organism>
<gene>
    <name evidence="1" type="ORF">SAMN05216600_1132</name>
</gene>
<protein>
    <submittedName>
        <fullName evidence="1">Uncharacterized protein</fullName>
    </submittedName>
</protein>
<keyword evidence="2" id="KW-1185">Reference proteome</keyword>
<dbReference type="Proteomes" id="UP000198512">
    <property type="component" value="Unassembled WGS sequence"/>
</dbReference>
<proteinExistence type="predicted"/>
<accession>A0ABY1BJ43</accession>
<evidence type="ECO:0000313" key="1">
    <source>
        <dbReference type="EMBL" id="SEQ99046.1"/>
    </source>
</evidence>
<comment type="caution">
    <text evidence="1">The sequence shown here is derived from an EMBL/GenBank/DDBJ whole genome shotgun (WGS) entry which is preliminary data.</text>
</comment>
<evidence type="ECO:0000313" key="2">
    <source>
        <dbReference type="Proteomes" id="UP000198512"/>
    </source>
</evidence>
<sequence length="37" mass="4449">MERLRYFNTACHIDNVLHKLHQPIARLSLDADFHLLF</sequence>
<dbReference type="EMBL" id="FOFP01000013">
    <property type="protein sequence ID" value="SEQ99046.1"/>
    <property type="molecule type" value="Genomic_DNA"/>
</dbReference>
<reference evidence="1 2" key="1">
    <citation type="submission" date="2016-10" db="EMBL/GenBank/DDBJ databases">
        <authorList>
            <person name="Varghese N."/>
            <person name="Submissions S."/>
        </authorList>
    </citation>
    <scope>NUCLEOTIDE SEQUENCE [LARGE SCALE GENOMIC DNA]</scope>
    <source>
        <strain evidence="1 2">CIP 109853</strain>
    </source>
</reference>